<dbReference type="InterPro" id="IPR043129">
    <property type="entry name" value="ATPase_NBD"/>
</dbReference>
<dbReference type="GO" id="GO:0005737">
    <property type="term" value="C:cytoplasm"/>
    <property type="evidence" value="ECO:0007669"/>
    <property type="project" value="UniProtKB-SubCell"/>
</dbReference>
<proteinExistence type="inferred from homology"/>
<dbReference type="GO" id="GO:0005634">
    <property type="term" value="C:nucleus"/>
    <property type="evidence" value="ECO:0007669"/>
    <property type="project" value="UniProtKB-ARBA"/>
</dbReference>
<accession>A0A9P4IEN4</accession>
<keyword evidence="9" id="KW-1185">Reference proteome</keyword>
<name>A0A9P4IEN4_9PEZI</name>
<dbReference type="Gene3D" id="3.30.420.40">
    <property type="match status" value="2"/>
</dbReference>
<evidence type="ECO:0000313" key="9">
    <source>
        <dbReference type="Proteomes" id="UP000799772"/>
    </source>
</evidence>
<dbReference type="AlphaFoldDB" id="A0A9P4IEN4"/>
<dbReference type="InterPro" id="IPR004000">
    <property type="entry name" value="Actin"/>
</dbReference>
<dbReference type="OrthoDB" id="6220758at2759"/>
<evidence type="ECO:0000256" key="4">
    <source>
        <dbReference type="ARBA" id="ARBA00022490"/>
    </source>
</evidence>
<comment type="function">
    <text evidence="5">Component of the SWR1 complex which mediates the ATP-dependent exchange of histone H2A for the H2A variant HZT1 leading to transcriptional regulation of selected genes by chromatin remodeling. Involved in chromosome stability.</text>
</comment>
<dbReference type="EMBL" id="ML978127">
    <property type="protein sequence ID" value="KAF2097699.1"/>
    <property type="molecule type" value="Genomic_DNA"/>
</dbReference>
<evidence type="ECO:0000256" key="5">
    <source>
        <dbReference type="ARBA" id="ARBA00025222"/>
    </source>
</evidence>
<evidence type="ECO:0000256" key="2">
    <source>
        <dbReference type="ARBA" id="ARBA00005665"/>
    </source>
</evidence>
<evidence type="ECO:0000256" key="1">
    <source>
        <dbReference type="ARBA" id="ARBA00004496"/>
    </source>
</evidence>
<sequence>MARHGKRHHDYPSLAEKTLIIDNGAYNIKAGFSTENPDVKECQLIPNCIAKSREKKVYVGAQLSKCRDFGDMVFVRPLEKGFVVNWPEEKAIWESAFLDSTAVLKCDPHETNLILTEAPNCPQTLQVFCDQMVFEEFEFASYYRCVGPSLNAYNDIPSLFGDNSEQPPKLSQLPAECLLLIDSGYSHTTVTPLLHGRPIQNAVRRLDVGGKFLTNALKETLSTQYYNVQDDTIPVTEIKESACYVSDDFKRDLDRTWKLGARQRREIDYSIVIDWVLPDYENTMHGYSLPHDPKLPFKTRTLPMGESVLPMANERFQIPELLFNPSDIGLAEGGLSDIVMQSLEQLPKGLWPAMLGNIVLVGGTSKLKGLRERLEAEIRQNTPSDFPVRVALHPEAEKATWLGGARMANNEDLMKRLCVTRQEYLEHGHTLMHTWTNRQFQARANAVGTTMLEG</sequence>
<evidence type="ECO:0000256" key="6">
    <source>
        <dbReference type="ARBA" id="ARBA00063309"/>
    </source>
</evidence>
<comment type="caution">
    <text evidence="8">The sequence shown here is derived from an EMBL/GenBank/DDBJ whole genome shotgun (WGS) entry which is preliminary data.</text>
</comment>
<comment type="similarity">
    <text evidence="2">Belongs to the actin family. ARP6 subfamily.</text>
</comment>
<dbReference type="FunFam" id="3.90.640.10:FF:000014">
    <property type="entry name" value="Putative actin-related protein 6"/>
    <property type="match status" value="1"/>
</dbReference>
<dbReference type="Gene3D" id="3.90.640.10">
    <property type="entry name" value="Actin, Chain A, domain 4"/>
    <property type="match status" value="1"/>
</dbReference>
<dbReference type="SMART" id="SM00268">
    <property type="entry name" value="ACTIN"/>
    <property type="match status" value="1"/>
</dbReference>
<keyword evidence="4" id="KW-0963">Cytoplasm</keyword>
<evidence type="ECO:0000313" key="8">
    <source>
        <dbReference type="EMBL" id="KAF2097699.1"/>
    </source>
</evidence>
<organism evidence="8 9">
    <name type="scientific">Rhizodiscina lignyota</name>
    <dbReference type="NCBI Taxonomy" id="1504668"/>
    <lineage>
        <taxon>Eukaryota</taxon>
        <taxon>Fungi</taxon>
        <taxon>Dikarya</taxon>
        <taxon>Ascomycota</taxon>
        <taxon>Pezizomycotina</taxon>
        <taxon>Dothideomycetes</taxon>
        <taxon>Pleosporomycetidae</taxon>
        <taxon>Aulographales</taxon>
        <taxon>Rhizodiscinaceae</taxon>
        <taxon>Rhizodiscina</taxon>
    </lineage>
</organism>
<evidence type="ECO:0000256" key="7">
    <source>
        <dbReference type="ARBA" id="ARBA00073820"/>
    </source>
</evidence>
<comment type="subunit">
    <text evidence="6">Component of the SWR1 chromatin remodeling complex.</text>
</comment>
<protein>
    <recommendedName>
        <fullName evidence="3">Actin-like protein ARP6</fullName>
    </recommendedName>
    <alternativeName>
        <fullName evidence="7">Actin-like protein arp6</fullName>
    </alternativeName>
</protein>
<comment type="subcellular location">
    <subcellularLocation>
        <location evidence="1">Cytoplasm</location>
    </subcellularLocation>
</comment>
<dbReference type="CDD" id="cd10210">
    <property type="entry name" value="ASKHA_NBD_Arp6"/>
    <property type="match status" value="1"/>
</dbReference>
<reference evidence="8" key="1">
    <citation type="journal article" date="2020" name="Stud. Mycol.">
        <title>101 Dothideomycetes genomes: a test case for predicting lifestyles and emergence of pathogens.</title>
        <authorList>
            <person name="Haridas S."/>
            <person name="Albert R."/>
            <person name="Binder M."/>
            <person name="Bloem J."/>
            <person name="Labutti K."/>
            <person name="Salamov A."/>
            <person name="Andreopoulos B."/>
            <person name="Baker S."/>
            <person name="Barry K."/>
            <person name="Bills G."/>
            <person name="Bluhm B."/>
            <person name="Cannon C."/>
            <person name="Castanera R."/>
            <person name="Culley D."/>
            <person name="Daum C."/>
            <person name="Ezra D."/>
            <person name="Gonzalez J."/>
            <person name="Henrissat B."/>
            <person name="Kuo A."/>
            <person name="Liang C."/>
            <person name="Lipzen A."/>
            <person name="Lutzoni F."/>
            <person name="Magnuson J."/>
            <person name="Mondo S."/>
            <person name="Nolan M."/>
            <person name="Ohm R."/>
            <person name="Pangilinan J."/>
            <person name="Park H.-J."/>
            <person name="Ramirez L."/>
            <person name="Alfaro M."/>
            <person name="Sun H."/>
            <person name="Tritt A."/>
            <person name="Yoshinaga Y."/>
            <person name="Zwiers L.-H."/>
            <person name="Turgeon B."/>
            <person name="Goodwin S."/>
            <person name="Spatafora J."/>
            <person name="Crous P."/>
            <person name="Grigoriev I."/>
        </authorList>
    </citation>
    <scope>NUCLEOTIDE SEQUENCE</scope>
    <source>
        <strain evidence="8">CBS 133067</strain>
    </source>
</reference>
<gene>
    <name evidence="8" type="ORF">NA57DRAFT_76509</name>
</gene>
<dbReference type="Proteomes" id="UP000799772">
    <property type="component" value="Unassembled WGS sequence"/>
</dbReference>
<evidence type="ECO:0000256" key="3">
    <source>
        <dbReference type="ARBA" id="ARBA00018633"/>
    </source>
</evidence>
<dbReference type="Pfam" id="PF00022">
    <property type="entry name" value="Actin"/>
    <property type="match status" value="1"/>
</dbReference>
<dbReference type="PANTHER" id="PTHR11937">
    <property type="entry name" value="ACTIN"/>
    <property type="match status" value="1"/>
</dbReference>
<dbReference type="SUPFAM" id="SSF53067">
    <property type="entry name" value="Actin-like ATPase domain"/>
    <property type="match status" value="2"/>
</dbReference>